<dbReference type="GO" id="GO:0005524">
    <property type="term" value="F:ATP binding"/>
    <property type="evidence" value="ECO:0007669"/>
    <property type="project" value="UniProtKB-UniRule"/>
</dbReference>
<organism evidence="10 11">
    <name type="scientific">Pristionchus pacificus</name>
    <name type="common">Parasitic nematode worm</name>
    <dbReference type="NCBI Taxonomy" id="54126"/>
    <lineage>
        <taxon>Eukaryota</taxon>
        <taxon>Metazoa</taxon>
        <taxon>Ecdysozoa</taxon>
        <taxon>Nematoda</taxon>
        <taxon>Chromadorea</taxon>
        <taxon>Rhabditida</taxon>
        <taxon>Rhabditina</taxon>
        <taxon>Diplogasteromorpha</taxon>
        <taxon>Diplogasteroidea</taxon>
        <taxon>Neodiplogasteridae</taxon>
        <taxon>Pristionchus</taxon>
    </lineage>
</organism>
<evidence type="ECO:0000256" key="8">
    <source>
        <dbReference type="PROSITE-ProRule" id="PRU00782"/>
    </source>
</evidence>
<dbReference type="GO" id="GO:0016459">
    <property type="term" value="C:myosin complex"/>
    <property type="evidence" value="ECO:0007669"/>
    <property type="project" value="UniProtKB-KW"/>
</dbReference>
<dbReference type="GO" id="GO:0051015">
    <property type="term" value="F:actin filament binding"/>
    <property type="evidence" value="ECO:0000318"/>
    <property type="project" value="GO_Central"/>
</dbReference>
<dbReference type="Pfam" id="PF00063">
    <property type="entry name" value="Myosin_head"/>
    <property type="match status" value="1"/>
</dbReference>
<feature type="compositionally biased region" description="Basic and acidic residues" evidence="9">
    <location>
        <begin position="1454"/>
        <end position="1470"/>
    </location>
</feature>
<dbReference type="InterPro" id="IPR001609">
    <property type="entry name" value="Myosin_head_motor_dom-like"/>
</dbReference>
<dbReference type="InterPro" id="IPR051567">
    <property type="entry name" value="Unconventional_Myosin_ATPase"/>
</dbReference>
<dbReference type="OrthoDB" id="312459at2759"/>
<dbReference type="Gene3D" id="1.20.5.4820">
    <property type="match status" value="1"/>
</dbReference>
<feature type="compositionally biased region" description="Basic and acidic residues" evidence="9">
    <location>
        <begin position="1142"/>
        <end position="1163"/>
    </location>
</feature>
<dbReference type="PROSITE" id="PS50057">
    <property type="entry name" value="FERM_3"/>
    <property type="match status" value="1"/>
</dbReference>
<feature type="binding site" evidence="8">
    <location>
        <begin position="96"/>
        <end position="103"/>
    </location>
    <ligand>
        <name>ATP</name>
        <dbReference type="ChEBI" id="CHEBI:30616"/>
    </ligand>
</feature>
<feature type="region of interest" description="Disordered" evidence="9">
    <location>
        <begin position="1376"/>
        <end position="1433"/>
    </location>
</feature>
<dbReference type="Gene3D" id="1.25.40.530">
    <property type="entry name" value="MyTH4 domain"/>
    <property type="match status" value="2"/>
</dbReference>
<dbReference type="EnsemblMetazoa" id="PPA06823.1">
    <property type="protein sequence ID" value="PPA06823.1"/>
    <property type="gene ID" value="WBGene00096377"/>
</dbReference>
<evidence type="ECO:0000313" key="11">
    <source>
        <dbReference type="Proteomes" id="UP000005239"/>
    </source>
</evidence>
<dbReference type="InterPro" id="IPR036028">
    <property type="entry name" value="SH3-like_dom_sf"/>
</dbReference>
<proteinExistence type="inferred from homology"/>
<dbReference type="GO" id="GO:0098858">
    <property type="term" value="C:actin-based cell projection"/>
    <property type="evidence" value="ECO:0000318"/>
    <property type="project" value="GO_Central"/>
</dbReference>
<evidence type="ECO:0000256" key="1">
    <source>
        <dbReference type="ARBA" id="ARBA00008314"/>
    </source>
</evidence>
<evidence type="ECO:0000256" key="9">
    <source>
        <dbReference type="SAM" id="MobiDB-lite"/>
    </source>
</evidence>
<dbReference type="SMART" id="SM00326">
    <property type="entry name" value="SH3"/>
    <property type="match status" value="1"/>
</dbReference>
<accession>A0A2A6BD53</accession>
<dbReference type="InterPro" id="IPR027417">
    <property type="entry name" value="P-loop_NTPase"/>
</dbReference>
<keyword evidence="8" id="KW-0009">Actin-binding</keyword>
<dbReference type="SMART" id="SM00242">
    <property type="entry name" value="MYSc"/>
    <property type="match status" value="1"/>
</dbReference>
<dbReference type="PROSITE" id="PS51456">
    <property type="entry name" value="MYOSIN_MOTOR"/>
    <property type="match status" value="1"/>
</dbReference>
<dbReference type="Gene3D" id="2.30.29.30">
    <property type="entry name" value="Pleckstrin-homology domain (PH domain)/Phosphotyrosine-binding domain (PTB)"/>
    <property type="match status" value="2"/>
</dbReference>
<dbReference type="InterPro" id="IPR000299">
    <property type="entry name" value="FERM_domain"/>
</dbReference>
<feature type="region of interest" description="Disordered" evidence="9">
    <location>
        <begin position="1449"/>
        <end position="1470"/>
    </location>
</feature>
<dbReference type="InterPro" id="IPR000048">
    <property type="entry name" value="IQ_motif_EF-hand-BS"/>
</dbReference>
<dbReference type="Gene3D" id="1.20.120.720">
    <property type="entry name" value="Myosin VI head, motor domain, U50 subdomain"/>
    <property type="match status" value="1"/>
</dbReference>
<keyword evidence="6 8" id="KW-0505">Motor protein</keyword>
<feature type="compositionally biased region" description="Basic and acidic residues" evidence="9">
    <location>
        <begin position="1705"/>
        <end position="1714"/>
    </location>
</feature>
<evidence type="ECO:0000256" key="5">
    <source>
        <dbReference type="ARBA" id="ARBA00023123"/>
    </source>
</evidence>
<dbReference type="InterPro" id="IPR038185">
    <property type="entry name" value="MyTH4_dom_sf"/>
</dbReference>
<feature type="compositionally biased region" description="Low complexity" evidence="9">
    <location>
        <begin position="1104"/>
        <end position="1113"/>
    </location>
</feature>
<dbReference type="InterPro" id="IPR019749">
    <property type="entry name" value="Band_41_domain"/>
</dbReference>
<keyword evidence="2 7" id="KW-0728">SH3 domain</keyword>
<dbReference type="PROSITE" id="PS50096">
    <property type="entry name" value="IQ"/>
    <property type="match status" value="1"/>
</dbReference>
<dbReference type="CDD" id="cd23767">
    <property type="entry name" value="IQCD"/>
    <property type="match status" value="1"/>
</dbReference>
<dbReference type="SUPFAM" id="SSF52540">
    <property type="entry name" value="P-loop containing nucleoside triphosphate hydrolases"/>
    <property type="match status" value="1"/>
</dbReference>
<feature type="region of interest" description="Disordered" evidence="9">
    <location>
        <begin position="1701"/>
        <end position="1722"/>
    </location>
</feature>
<dbReference type="GO" id="GO:0007015">
    <property type="term" value="P:actin filament organization"/>
    <property type="evidence" value="ECO:0000318"/>
    <property type="project" value="GO_Central"/>
</dbReference>
<dbReference type="Pfam" id="PF26570">
    <property type="entry name" value="MYO15"/>
    <property type="match status" value="1"/>
</dbReference>
<feature type="compositionally biased region" description="Acidic residues" evidence="9">
    <location>
        <begin position="1114"/>
        <end position="1128"/>
    </location>
</feature>
<feature type="compositionally biased region" description="Low complexity" evidence="9">
    <location>
        <begin position="1129"/>
        <end position="1141"/>
    </location>
</feature>
<accession>A0A8R1YA08</accession>
<dbReference type="PRINTS" id="PR00193">
    <property type="entry name" value="MYOSINHEAVY"/>
</dbReference>
<comment type="similarity">
    <text evidence="1 8">Belongs to the TRAFAC class myosin-kinesin ATPase superfamily. Myosin family.</text>
</comment>
<evidence type="ECO:0000256" key="2">
    <source>
        <dbReference type="ARBA" id="ARBA00022443"/>
    </source>
</evidence>
<feature type="region of interest" description="Disordered" evidence="9">
    <location>
        <begin position="1050"/>
        <end position="1170"/>
    </location>
</feature>
<evidence type="ECO:0000256" key="7">
    <source>
        <dbReference type="PROSITE-ProRule" id="PRU00192"/>
    </source>
</evidence>
<evidence type="ECO:0000256" key="6">
    <source>
        <dbReference type="ARBA" id="ARBA00023175"/>
    </source>
</evidence>
<dbReference type="Gene3D" id="3.40.850.10">
    <property type="entry name" value="Kinesin motor domain"/>
    <property type="match status" value="1"/>
</dbReference>
<dbReference type="PANTHER" id="PTHR22692">
    <property type="entry name" value="MYOSIN VII, XV"/>
    <property type="match status" value="1"/>
</dbReference>
<dbReference type="Gene3D" id="1.20.58.530">
    <property type="match status" value="1"/>
</dbReference>
<protein>
    <submittedName>
        <fullName evidence="10">Hum-4</fullName>
    </submittedName>
</protein>
<dbReference type="InterPro" id="IPR036961">
    <property type="entry name" value="Kinesin_motor_dom_sf"/>
</dbReference>
<dbReference type="PROSITE" id="PS51016">
    <property type="entry name" value="MYTH4"/>
    <property type="match status" value="2"/>
</dbReference>
<evidence type="ECO:0000313" key="10">
    <source>
        <dbReference type="EnsemblMetazoa" id="PPA06823.1"/>
    </source>
</evidence>
<evidence type="ECO:0000256" key="4">
    <source>
        <dbReference type="ARBA" id="ARBA00022840"/>
    </source>
</evidence>
<gene>
    <name evidence="10" type="primary">WBGene00096377</name>
</gene>
<evidence type="ECO:0000256" key="3">
    <source>
        <dbReference type="ARBA" id="ARBA00022741"/>
    </source>
</evidence>
<dbReference type="GO" id="GO:0016020">
    <property type="term" value="C:membrane"/>
    <property type="evidence" value="ECO:0000318"/>
    <property type="project" value="GO_Central"/>
</dbReference>
<feature type="region of interest" description="Actin-binding" evidence="8">
    <location>
        <begin position="545"/>
        <end position="567"/>
    </location>
</feature>
<dbReference type="Proteomes" id="UP000005239">
    <property type="component" value="Unassembled WGS sequence"/>
</dbReference>
<dbReference type="GO" id="GO:0015629">
    <property type="term" value="C:actin cytoskeleton"/>
    <property type="evidence" value="ECO:0000318"/>
    <property type="project" value="GO_Central"/>
</dbReference>
<dbReference type="GO" id="GO:0005737">
    <property type="term" value="C:cytoplasm"/>
    <property type="evidence" value="ECO:0000318"/>
    <property type="project" value="GO_Central"/>
</dbReference>
<dbReference type="SMART" id="SM00139">
    <property type="entry name" value="MyTH4"/>
    <property type="match status" value="2"/>
</dbReference>
<dbReference type="SMART" id="SM00295">
    <property type="entry name" value="B41"/>
    <property type="match status" value="1"/>
</dbReference>
<dbReference type="PANTHER" id="PTHR22692:SF26">
    <property type="entry name" value="SH3 DOMAIN-CONTAINING PROTEIN"/>
    <property type="match status" value="1"/>
</dbReference>
<dbReference type="InterPro" id="IPR011993">
    <property type="entry name" value="PH-like_dom_sf"/>
</dbReference>
<dbReference type="Pfam" id="PF00784">
    <property type="entry name" value="MyTH4"/>
    <property type="match status" value="2"/>
</dbReference>
<dbReference type="PROSITE" id="PS50002">
    <property type="entry name" value="SH3"/>
    <property type="match status" value="1"/>
</dbReference>
<keyword evidence="3 8" id="KW-0547">Nucleotide-binding</keyword>
<dbReference type="Gene3D" id="3.10.20.90">
    <property type="entry name" value="Phosphatidylinositol 3-kinase Catalytic Subunit, Chain A, domain 1"/>
    <property type="match status" value="1"/>
</dbReference>
<dbReference type="Gene3D" id="2.30.30.40">
    <property type="entry name" value="SH3 Domains"/>
    <property type="match status" value="1"/>
</dbReference>
<dbReference type="InterPro" id="IPR000857">
    <property type="entry name" value="MyTH4_dom"/>
</dbReference>
<dbReference type="InterPro" id="IPR059004">
    <property type="entry name" value="MYO15"/>
</dbReference>
<dbReference type="GO" id="GO:0000146">
    <property type="term" value="F:microfilament motor activity"/>
    <property type="evidence" value="ECO:0000318"/>
    <property type="project" value="GO_Central"/>
</dbReference>
<keyword evidence="5 8" id="KW-0518">Myosin</keyword>
<dbReference type="Pfam" id="PF00612">
    <property type="entry name" value="IQ"/>
    <property type="match status" value="1"/>
</dbReference>
<dbReference type="Pfam" id="PF00018">
    <property type="entry name" value="SH3_1"/>
    <property type="match status" value="1"/>
</dbReference>
<reference evidence="11" key="1">
    <citation type="journal article" date="2008" name="Nat. Genet.">
        <title>The Pristionchus pacificus genome provides a unique perspective on nematode lifestyle and parasitism.</title>
        <authorList>
            <person name="Dieterich C."/>
            <person name="Clifton S.W."/>
            <person name="Schuster L.N."/>
            <person name="Chinwalla A."/>
            <person name="Delehaunty K."/>
            <person name="Dinkelacker I."/>
            <person name="Fulton L."/>
            <person name="Fulton R."/>
            <person name="Godfrey J."/>
            <person name="Minx P."/>
            <person name="Mitreva M."/>
            <person name="Roeseler W."/>
            <person name="Tian H."/>
            <person name="Witte H."/>
            <person name="Yang S.P."/>
            <person name="Wilson R.K."/>
            <person name="Sommer R.J."/>
        </authorList>
    </citation>
    <scope>NUCLEOTIDE SEQUENCE [LARGE SCALE GENOMIC DNA]</scope>
    <source>
        <strain evidence="11">PS312</strain>
    </source>
</reference>
<keyword evidence="4 8" id="KW-0067">ATP-binding</keyword>
<dbReference type="SUPFAM" id="SSF50044">
    <property type="entry name" value="SH3-domain"/>
    <property type="match status" value="1"/>
</dbReference>
<sequence length="2610" mass="295760">MASPTVTDNLLELEDIKESSVLGTLEKRFRKNRIYTKLGNILVSLNPNEKLPIYDDKVIDLYKHEITNEAHIFTTAEQAYLAIREGAPSHNIVFSGESGSGKSHNAAAALRYLAAISASSRNKICPAVIDALQVVVSSFASAKTMKNDQSTRFGYMVDLMYKSSSLEGLSIKETLPLDLSRLSSRPVGERNFNVFHQLVAGLSESEQNRLGINPDHKFFYLAKGSTDTDRDRVAFGKLLSALETLGFTEEQRQFILTLLAGVLHTGNLYFGKKKTTQPGVEHVVIANENEAKWIATLLGLDTKKFVPLFTEKKTVSEKTTTTRSFTLDKALDIRDSFASVLYEELFNWMLARISFFFKCNDPTATISVLDYYGVERYNQNNGIEQLLVNTANEVVENFILAEIFQKETETYTAEHIKCAIEDQKIPNNVKTLDVLTKRPYGVLPLLDDECKFPKASDDSFLQHCNLNHLENGEKPEFSIQHFHGTTWYSVHNFLAGNRRSINRSFLELLSESSNVFVSTVFRAMFISRCKDEYTQLAATNLLKSCATLVDKLKSSPCQFVRCIRSNSDKTKWKWDEPTIARQLRAYALTETLEFRTKGYPVKMPIATFVAKYRCLLSYMITSCQKEREILTDILDGQGSLFQDEFQIGTSHVFLRERLAERLKRQRKGVIGKSALILQKTVRRAAAVKIQAACRGWMARRDLQRKKSDVIRTLENCTKNTGTLRTYHRTMKDDELGRKKEVTKSLLGPTRYLAEDNYGVRTEEEFETKKVNYYLTIPADMQRPTIEAVPIEQFAKKHFKGHLLEVRREPIQTPFLPKETEMEFVLSVEMFKLVLKYTNDASMSEGDLHALARKIVQLAIDNISMRDELFVQLCNQTYRNQNKIFATRAWTLLLMAVHSFPPTIAVLPMLLHYFVMQQPQLRTQLMEGLVRKIRTLDAQACRIYAANRLEYESMQCVLPSVVSVHLPDQDEYLVEAHPWVTAEELTLRVMRERGMGDPEGWTVVVETESEVFCPTQGQFVHDAIAAIERPQKSKVMDVEVDYFFHFPNARSLPPTNGKAPDTPIRVLSPAEKRSVNLSRSNSLKEPASASVATITIADSPKPQLSSPKSESTTSSDEDYVMVRSEEEEVSISMKDSSSSPSIDGDRASSKASNDRDDDNKREVVLDPANPNSDYCYTLPNKTFSMRKQLEESSFPPMNMNPHEASENHIYTMNNPPMPSLQTLPRQYIQYVPVVVSQPLLPGTLYPSSLPPGTTLPPGTLPPGAIAPHYGYQMAPQPYYQPILSPTMGMPQHAPLASQLSNNSIPFSDNDERIRAAMIRHPNGTETPTVMSVASRIRRMPVPSKNSDVDRFLDEVFQQVLPADVGGMDSISSQRIADSIKGGKKGPSARGPVPPVPQQSLPSHAQPIYYNEHSQMPPHPPVSRMVPSQPGNYNSLPPMAYPRVTLNRMTGTGSLQRDKAKSKEEMRRHTDELRRKQFSVGPMLYANSYDVDHPPGQFLQRTSSSVDPSVYSERHTYDSTPLYDASAFTPTAGLQRAPDAGSLMYGETVVVSYGDHPPTRKVVTDENDFAPVGGPPVPTPAPRVSVSRVEPPVKRDANVVQGAILNSEHNTPGKLFNPIRTMAKAQLEKERAALARIEARQKLLPPPVDEIKIVRKKLEPETIAPPMVIPEEPEEEIVLAHRRSPSPSPERISPVVPIIARSRRTSHRESYRESNRESVIAASRPQSRASRVEIRAPPSDDEWVQEIYRPKEAQNMLVDRGGQDMGQDSEYIPEMEQQYDGPAPVQPSFLPRPPQAAPPQKERTALHAPKQPWKLTIRKANFLPGEELDDIQIIDQVFAQIIADCKGANAYRIRATERDNVTAILKKHQIHPDQLNRQYEIPTEVKAELIAAARKWPLYFNQIFQVVEERATENVSILLAVGETGIRLLLENPGNTQSPLIIQDHFEYGDIKDVMLEERELITLRTRTNMLVHMRTVEATQIRAIIEKYLYGSAKSRSFVLASSDYITNESDHLSFAKGQRIELVEKNGVPRGWMHGRIHNRYGIFPSEHVVPEHFDERGHHPDVPALNSPHAVYERRGDDAYGYEYAEDQEGREKFTMLEFALLYFRPPRGDKRKDWSWKEVAKRVMWTDRPIQQSLLRLDGAEANKLACDVFLNLMKYMGDEPLKKGESITDVVYRVFMMMKRLEILRDEAYCQLIRQTTNNRSENPDSTGRGWRMFIILTSFFDCSSVLKPYLMKHLIEVANDSRRPFHGTAQQCIANLNKTFKYGGRKFLLSSAEILEISKGKTIKRQTYLIPGGHKKVVNTTSVTVVEDVIKELCSDLNIRSPSEQQEFVLCAVLENAHGDVHYVKNDEYLLDIASELEHKKTGYNFHLRRAVWLHPLRLDSALYIDCMYYQILPDYQTGLLVSPQNNGHFSASTLDDIAKLAAYVYLGNEEFRQLAIDERMVVSMLPQTALLSRIVTADMWVERVERKLRSMDTAISVAHARAAFLEIVEKWPSFGALFYRVLSSTEHDREIAETVISVNRAGLRLLSGDNYRTLAEYALSAIGPISPFSRNNTDYLDITVRGAERDIRMTIQSDKAADIARLINHYLFVYKTNKQTITSEAHRHH</sequence>
<dbReference type="InterPro" id="IPR001452">
    <property type="entry name" value="SH3_domain"/>
</dbReference>
<dbReference type="SMART" id="SM00015">
    <property type="entry name" value="IQ"/>
    <property type="match status" value="1"/>
</dbReference>
<name>A0A2A6BD53_PRIPA</name>
<dbReference type="Gene3D" id="1.10.10.820">
    <property type="match status" value="1"/>
</dbReference>
<keyword evidence="11" id="KW-1185">Reference proteome</keyword>
<reference evidence="10" key="2">
    <citation type="submission" date="2022-06" db="UniProtKB">
        <authorList>
            <consortium name="EnsemblMetazoa"/>
        </authorList>
    </citation>
    <scope>IDENTIFICATION</scope>
    <source>
        <strain evidence="10">PS312</strain>
    </source>
</reference>
<dbReference type="GO" id="GO:0006897">
    <property type="term" value="P:endocytosis"/>
    <property type="evidence" value="ECO:0000318"/>
    <property type="project" value="GO_Central"/>
</dbReference>